<dbReference type="Pfam" id="PF03446">
    <property type="entry name" value="NAD_binding_2"/>
    <property type="match status" value="1"/>
</dbReference>
<feature type="domain" description="6-phosphogluconate dehydrogenase NADP-binding" evidence="3">
    <location>
        <begin position="303"/>
        <end position="461"/>
    </location>
</feature>
<name>F0WKJ9_9STRA</name>
<evidence type="ECO:0000256" key="2">
    <source>
        <dbReference type="SAM" id="Phobius"/>
    </source>
</evidence>
<feature type="transmembrane region" description="Helical" evidence="2">
    <location>
        <begin position="777"/>
        <end position="798"/>
    </location>
</feature>
<dbReference type="InterPro" id="IPR008927">
    <property type="entry name" value="6-PGluconate_DH-like_C_sf"/>
</dbReference>
<dbReference type="SUPFAM" id="SSF51735">
    <property type="entry name" value="NAD(P)-binding Rossmann-fold domains"/>
    <property type="match status" value="1"/>
</dbReference>
<dbReference type="PANTHER" id="PTHR43060">
    <property type="entry name" value="3-HYDROXYISOBUTYRATE DEHYDROGENASE-LIKE 1, MITOCHONDRIAL-RELATED"/>
    <property type="match status" value="1"/>
</dbReference>
<dbReference type="Gene3D" id="1.10.1040.10">
    <property type="entry name" value="N-(1-d-carboxylethyl)-l-norvaline Dehydrogenase, domain 2"/>
    <property type="match status" value="1"/>
</dbReference>
<dbReference type="AlphaFoldDB" id="F0WKJ9"/>
<dbReference type="InterPro" id="IPR006115">
    <property type="entry name" value="6PGDH_NADP-bd"/>
</dbReference>
<feature type="transmembrane region" description="Helical" evidence="2">
    <location>
        <begin position="804"/>
        <end position="826"/>
    </location>
</feature>
<feature type="domain" description="3-hydroxyisobutyrate dehydrogenase-like NAD-binding" evidence="4">
    <location>
        <begin position="464"/>
        <end position="581"/>
    </location>
</feature>
<dbReference type="InterPro" id="IPR013328">
    <property type="entry name" value="6PGD_dom2"/>
</dbReference>
<feature type="region of interest" description="Disordered" evidence="1">
    <location>
        <begin position="1"/>
        <end position="76"/>
    </location>
</feature>
<evidence type="ECO:0000256" key="1">
    <source>
        <dbReference type="SAM" id="MobiDB-lite"/>
    </source>
</evidence>
<feature type="region of interest" description="Disordered" evidence="1">
    <location>
        <begin position="657"/>
        <end position="684"/>
    </location>
</feature>
<keyword evidence="2" id="KW-0472">Membrane</keyword>
<feature type="compositionally biased region" description="Acidic residues" evidence="1">
    <location>
        <begin position="59"/>
        <end position="74"/>
    </location>
</feature>
<dbReference type="GO" id="GO:0050661">
    <property type="term" value="F:NADP binding"/>
    <property type="evidence" value="ECO:0007669"/>
    <property type="project" value="InterPro"/>
</dbReference>
<gene>
    <name evidence="5" type="primary">AlNc14C134G7051</name>
    <name evidence="5" type="ORF">ALNC14_079480</name>
</gene>
<feature type="transmembrane region" description="Helical" evidence="2">
    <location>
        <begin position="746"/>
        <end position="765"/>
    </location>
</feature>
<reference evidence="5" key="2">
    <citation type="submission" date="2011-02" db="EMBL/GenBank/DDBJ databases">
        <authorList>
            <person name="MacLean D."/>
        </authorList>
    </citation>
    <scope>NUCLEOTIDE SEQUENCE</scope>
</reference>
<feature type="compositionally biased region" description="Basic and acidic residues" evidence="1">
    <location>
        <begin position="25"/>
        <end position="38"/>
    </location>
</feature>
<organism evidence="5">
    <name type="scientific">Albugo laibachii Nc14</name>
    <dbReference type="NCBI Taxonomy" id="890382"/>
    <lineage>
        <taxon>Eukaryota</taxon>
        <taxon>Sar</taxon>
        <taxon>Stramenopiles</taxon>
        <taxon>Oomycota</taxon>
        <taxon>Peronosporomycetes</taxon>
        <taxon>Albuginales</taxon>
        <taxon>Albuginaceae</taxon>
        <taxon>Albugo</taxon>
    </lineage>
</organism>
<protein>
    <submittedName>
        <fullName evidence="5">3hydroxyisobutyrate dehydrogenase putative</fullName>
    </submittedName>
</protein>
<dbReference type="Pfam" id="PF14833">
    <property type="entry name" value="NAD_binding_11"/>
    <property type="match status" value="1"/>
</dbReference>
<dbReference type="InterPro" id="IPR029154">
    <property type="entry name" value="HIBADH-like_NADP-bd"/>
</dbReference>
<reference evidence="5" key="1">
    <citation type="journal article" date="2011" name="PLoS Biol.">
        <title>Gene gain and loss during evolution of obligate parasitism in the white rust pathogen of Arabidopsis thaliana.</title>
        <authorList>
            <person name="Kemen E."/>
            <person name="Gardiner A."/>
            <person name="Schultz-Larsen T."/>
            <person name="Kemen A.C."/>
            <person name="Balmuth A.L."/>
            <person name="Robert-Seilaniantz A."/>
            <person name="Bailey K."/>
            <person name="Holub E."/>
            <person name="Studholme D.J."/>
            <person name="Maclean D."/>
            <person name="Jones J.D."/>
        </authorList>
    </citation>
    <scope>NUCLEOTIDE SEQUENCE</scope>
</reference>
<dbReference type="Gene3D" id="3.40.50.720">
    <property type="entry name" value="NAD(P)-binding Rossmann-like Domain"/>
    <property type="match status" value="1"/>
</dbReference>
<dbReference type="HOGENOM" id="CLU_328839_0_0_1"/>
<evidence type="ECO:0000313" key="5">
    <source>
        <dbReference type="EMBL" id="CCA21805.1"/>
    </source>
</evidence>
<dbReference type="EMBL" id="FR824179">
    <property type="protein sequence ID" value="CCA21805.1"/>
    <property type="molecule type" value="Genomic_DNA"/>
</dbReference>
<feature type="transmembrane region" description="Helical" evidence="2">
    <location>
        <begin position="838"/>
        <end position="857"/>
    </location>
</feature>
<keyword evidence="2" id="KW-0812">Transmembrane</keyword>
<proteinExistence type="predicted"/>
<sequence length="874" mass="96487">MDVAEKQRVNGADDLLHDPTSAGELHIKEQPDSTEHITESQSITAILRERKRRGSDSDQIPEEDPDEDVEEVDEDTHSMLRIPEEEATSLIQCPPIDQCFDSWEDFHHAMDHYCIATHQPMRLRTSDSAKAVNLRAARRNSLKNPIDESIGFVKKLYLCTHGVKTKPRGKGKRPRQHYRYMGCPAMIRACISERKPGEGHGKDKYVVRVVAQINKHNHRLSEHLFKSYSESRVVIDDDLIVPLGPGKIRDESTSMNTANAIAAGVDSAAVSSSLDEQALKAAHIFQSSSLDMLSGNRIKMRAGWIGTGIMGQSMCRHLLHHGYDVTVCNRTPSKCNALQEKGARVVSNAAEVANYADIIFIMVGYPSEVHSVILDPHTGILSRMRVGGIIVDMTTNEPTFAKELYEMAKVKGVSALDAPVSGGDIGARDGALSIMVGGDVDAVYAAMPYFNLMGKNIRHMGGPGAGQHTKMVNQILIASTMVGVVEGLLYAHRCGLELNEIINVVSMGAARSWSISHLGPRIAERDFEPGFFIDHFIKDMAIALQEAQKMRLSLPGLALAHQFYIAAKAHGHGRSGIQALMIALEQLNGVQNRKSGDDVEVVFAASHLAVRRSYIPLPNLIDQNYILTQPFLHLFKMMDVSDAELAQRLVYPSSEARYHDAGSDDGRSSDIIDPARSSSHNADVKCEEEMKQASRFSQNYANRTYMASKPYPQPHGMSECSKMKLTSSWGNDSALESSTPVSKIDIIFSGLYTLATVFTVLQGFGMLMHYTPASVTLGLYTMMFGSIVILYDLKAVFYSIDLEVYVPFLGNYFGRAITMLFFAVLCGQFHEYAGWSKFVVLCDLVVAIVQGIVFFTMKTMNPLESSANHELSGL</sequence>
<dbReference type="GO" id="GO:0051287">
    <property type="term" value="F:NAD binding"/>
    <property type="evidence" value="ECO:0007669"/>
    <property type="project" value="InterPro"/>
</dbReference>
<keyword evidence="2" id="KW-1133">Transmembrane helix</keyword>
<feature type="compositionally biased region" description="Basic and acidic residues" evidence="1">
    <location>
        <begin position="657"/>
        <end position="670"/>
    </location>
</feature>
<dbReference type="SUPFAM" id="SSF48179">
    <property type="entry name" value="6-phosphogluconate dehydrogenase C-terminal domain-like"/>
    <property type="match status" value="1"/>
</dbReference>
<evidence type="ECO:0000259" key="4">
    <source>
        <dbReference type="Pfam" id="PF14833"/>
    </source>
</evidence>
<dbReference type="PANTHER" id="PTHR43060:SF15">
    <property type="entry name" value="3-HYDROXYISOBUTYRATE DEHYDROGENASE-LIKE 1, MITOCHONDRIAL-RELATED"/>
    <property type="match status" value="1"/>
</dbReference>
<accession>F0WKJ9</accession>
<dbReference type="InterPro" id="IPR036291">
    <property type="entry name" value="NAD(P)-bd_dom_sf"/>
</dbReference>
<evidence type="ECO:0000259" key="3">
    <source>
        <dbReference type="Pfam" id="PF03446"/>
    </source>
</evidence>